<accession>A0ABP6KWT5</accession>
<gene>
    <name evidence="2" type="ORF">GCM10010528_00450</name>
</gene>
<reference evidence="3" key="1">
    <citation type="journal article" date="2019" name="Int. J. Syst. Evol. Microbiol.">
        <title>The Global Catalogue of Microorganisms (GCM) 10K type strain sequencing project: providing services to taxonomists for standard genome sequencing and annotation.</title>
        <authorList>
            <consortium name="The Broad Institute Genomics Platform"/>
            <consortium name="The Broad Institute Genome Sequencing Center for Infectious Disease"/>
            <person name="Wu L."/>
            <person name="Ma J."/>
        </authorList>
    </citation>
    <scope>NUCLEOTIDE SEQUENCE [LARGE SCALE GENOMIC DNA]</scope>
    <source>
        <strain evidence="3">JCM 14234</strain>
    </source>
</reference>
<dbReference type="EMBL" id="BAAAVS010000001">
    <property type="protein sequence ID" value="GAA3022302.1"/>
    <property type="molecule type" value="Genomic_DNA"/>
</dbReference>
<organism evidence="2 3">
    <name type="scientific">Gordonia defluvii</name>
    <dbReference type="NCBI Taxonomy" id="283718"/>
    <lineage>
        <taxon>Bacteria</taxon>
        <taxon>Bacillati</taxon>
        <taxon>Actinomycetota</taxon>
        <taxon>Actinomycetes</taxon>
        <taxon>Mycobacteriales</taxon>
        <taxon>Gordoniaceae</taxon>
        <taxon>Gordonia</taxon>
    </lineage>
</organism>
<evidence type="ECO:0000313" key="3">
    <source>
        <dbReference type="Proteomes" id="UP001501035"/>
    </source>
</evidence>
<name>A0ABP6KWT5_9ACTN</name>
<sequence length="76" mass="8229">MREQQRPSRLPAPVATPGQSDRQLILTYAGPKRPVECDEALGKVARRGDIDRGAREGGHPNTVDNGEVVAAQRRGV</sequence>
<keyword evidence="3" id="KW-1185">Reference proteome</keyword>
<dbReference type="Proteomes" id="UP001501035">
    <property type="component" value="Unassembled WGS sequence"/>
</dbReference>
<proteinExistence type="predicted"/>
<feature type="compositionally biased region" description="Basic and acidic residues" evidence="1">
    <location>
        <begin position="48"/>
        <end position="58"/>
    </location>
</feature>
<evidence type="ECO:0000256" key="1">
    <source>
        <dbReference type="SAM" id="MobiDB-lite"/>
    </source>
</evidence>
<feature type="region of interest" description="Disordered" evidence="1">
    <location>
        <begin position="1"/>
        <end position="22"/>
    </location>
</feature>
<evidence type="ECO:0000313" key="2">
    <source>
        <dbReference type="EMBL" id="GAA3022302.1"/>
    </source>
</evidence>
<comment type="caution">
    <text evidence="2">The sequence shown here is derived from an EMBL/GenBank/DDBJ whole genome shotgun (WGS) entry which is preliminary data.</text>
</comment>
<feature type="region of interest" description="Disordered" evidence="1">
    <location>
        <begin position="48"/>
        <end position="76"/>
    </location>
</feature>
<protein>
    <submittedName>
        <fullName evidence="2">Uncharacterized protein</fullName>
    </submittedName>
</protein>